<feature type="chain" id="PRO_5044727267" description="Lipoprotein" evidence="1">
    <location>
        <begin position="23"/>
        <end position="165"/>
    </location>
</feature>
<dbReference type="Proteomes" id="UP000239698">
    <property type="component" value="Unassembled WGS sequence"/>
</dbReference>
<keyword evidence="5" id="KW-1185">Reference proteome</keyword>
<evidence type="ECO:0000313" key="3">
    <source>
        <dbReference type="EMBL" id="PPH77657.1"/>
    </source>
</evidence>
<dbReference type="KEGG" id="rry:C1O28_14635"/>
<dbReference type="AlphaFoldDB" id="A0ABD6W5K9"/>
<evidence type="ECO:0008006" key="6">
    <source>
        <dbReference type="Google" id="ProtNLM"/>
    </source>
</evidence>
<evidence type="ECO:0000313" key="5">
    <source>
        <dbReference type="Proteomes" id="UP000239698"/>
    </source>
</evidence>
<dbReference type="Proteomes" id="UP000237881">
    <property type="component" value="Unassembled WGS sequence"/>
</dbReference>
<feature type="signal peptide" evidence="1">
    <location>
        <begin position="1"/>
        <end position="22"/>
    </location>
</feature>
<comment type="caution">
    <text evidence="2">The sequence shown here is derived from an EMBL/GenBank/DDBJ whole genome shotgun (WGS) entry which is preliminary data.</text>
</comment>
<evidence type="ECO:0000313" key="4">
    <source>
        <dbReference type="Proteomes" id="UP000237881"/>
    </source>
</evidence>
<dbReference type="PROSITE" id="PS51257">
    <property type="entry name" value="PROKAR_LIPOPROTEIN"/>
    <property type="match status" value="1"/>
</dbReference>
<evidence type="ECO:0000256" key="1">
    <source>
        <dbReference type="SAM" id="SignalP"/>
    </source>
</evidence>
<protein>
    <recommendedName>
        <fullName evidence="6">Lipoprotein</fullName>
    </recommendedName>
</protein>
<accession>A0ABD6W5K9</accession>
<dbReference type="GeneID" id="49821713"/>
<dbReference type="EMBL" id="PSUL01000040">
    <property type="protein sequence ID" value="PPF10761.1"/>
    <property type="molecule type" value="Genomic_DNA"/>
</dbReference>
<organism evidence="2 4">
    <name type="scientific">Rathayibacter rathayi</name>
    <name type="common">Corynebacterium rathayi</name>
    <dbReference type="NCBI Taxonomy" id="33887"/>
    <lineage>
        <taxon>Bacteria</taxon>
        <taxon>Bacillati</taxon>
        <taxon>Actinomycetota</taxon>
        <taxon>Actinomycetes</taxon>
        <taxon>Micrococcales</taxon>
        <taxon>Microbacteriaceae</taxon>
        <taxon>Rathayibacter</taxon>
    </lineage>
</organism>
<keyword evidence="1" id="KW-0732">Signal</keyword>
<dbReference type="RefSeq" id="WP_097167792.1">
    <property type="nucleotide sequence ID" value="NZ_CP028129.1"/>
</dbReference>
<proteinExistence type="predicted"/>
<dbReference type="EMBL" id="PSVT01000010">
    <property type="protein sequence ID" value="PPH77657.1"/>
    <property type="molecule type" value="Genomic_DNA"/>
</dbReference>
<reference evidence="4 5" key="1">
    <citation type="submission" date="2018-02" db="EMBL/GenBank/DDBJ databases">
        <title>Bacteriophage NCPPB3778 and a type I-E CRISPR drive the evolution of the US Biological Select Agent, Rathayibacter toxicus.</title>
        <authorList>
            <person name="Davis E.W.II."/>
            <person name="Tabima J.F."/>
            <person name="Weisberg A.J."/>
            <person name="Lopes L.D."/>
            <person name="Wiseman M.S."/>
            <person name="Wiseman M.S."/>
            <person name="Pupko T."/>
            <person name="Belcher M.S."/>
            <person name="Sechler A.J."/>
            <person name="Tancos M.A."/>
            <person name="Schroeder B.K."/>
            <person name="Murray T.D."/>
            <person name="Luster D.G."/>
            <person name="Schneider W.L."/>
            <person name="Rogers E."/>
            <person name="Andreote F.D."/>
            <person name="Grunwald N.J."/>
            <person name="Putnam M.L."/>
            <person name="Chang J.H."/>
        </authorList>
    </citation>
    <scope>NUCLEOTIDE SEQUENCE [LARGE SCALE GENOMIC DNA]</scope>
    <source>
        <strain evidence="3 5">AY1D6</strain>
        <strain evidence="2 4">AY1I9</strain>
    </source>
</reference>
<evidence type="ECO:0000313" key="2">
    <source>
        <dbReference type="EMBL" id="PPF10761.1"/>
    </source>
</evidence>
<sequence length="165" mass="17271">MSTRPSTPVTKILMISSSFALGALLLAGCSSAPTDGAAAEATPSLKEAIATFGTFQSGQEEYLNKLTSCLGDHGVQGDSVSQDVRDAADAACAEKIGKEPQPTAKESAAIRVYNSEIRSCIIAKGHKVPDLQADGQWDAEAMTKLMKTDTTLNQDAGACYEELAQ</sequence>
<gene>
    <name evidence="2" type="ORF">C5C04_13020</name>
    <name evidence="3" type="ORF">C5C40_06580</name>
</gene>
<name>A0ABD6W5K9_RATRA</name>